<feature type="domain" description="Serpin" evidence="3">
    <location>
        <begin position="15"/>
        <end position="381"/>
    </location>
</feature>
<dbReference type="GO" id="GO:0004867">
    <property type="term" value="F:serine-type endopeptidase inhibitor activity"/>
    <property type="evidence" value="ECO:0007669"/>
    <property type="project" value="InterPro"/>
</dbReference>
<evidence type="ECO:0000313" key="4">
    <source>
        <dbReference type="EMBL" id="GFR58703.1"/>
    </source>
</evidence>
<dbReference type="SUPFAM" id="SSF56574">
    <property type="entry name" value="Serpins"/>
    <property type="match status" value="1"/>
</dbReference>
<dbReference type="SMART" id="SM00093">
    <property type="entry name" value="SERPIN"/>
    <property type="match status" value="1"/>
</dbReference>
<evidence type="ECO:0000256" key="1">
    <source>
        <dbReference type="ARBA" id="ARBA00009500"/>
    </source>
</evidence>
<dbReference type="InterPro" id="IPR036186">
    <property type="entry name" value="Serpin_sf"/>
</dbReference>
<dbReference type="GO" id="GO:0005615">
    <property type="term" value="C:extracellular space"/>
    <property type="evidence" value="ECO:0007669"/>
    <property type="project" value="InterPro"/>
</dbReference>
<comment type="caution">
    <text evidence="4">The sequence shown here is derived from an EMBL/GenBank/DDBJ whole genome shotgun (WGS) entry which is preliminary data.</text>
</comment>
<dbReference type="PANTHER" id="PTHR11461">
    <property type="entry name" value="SERINE PROTEASE INHIBITOR, SERPIN"/>
    <property type="match status" value="1"/>
</dbReference>
<dbReference type="EMBL" id="BMAT01007168">
    <property type="protein sequence ID" value="GFR58703.1"/>
    <property type="molecule type" value="Genomic_DNA"/>
</dbReference>
<accession>A0AAV4ECA7</accession>
<evidence type="ECO:0000313" key="5">
    <source>
        <dbReference type="Proteomes" id="UP000762676"/>
    </source>
</evidence>
<protein>
    <submittedName>
        <fullName evidence="4">Leukocyte elastase inhibitor</fullName>
    </submittedName>
</protein>
<dbReference type="InterPro" id="IPR042178">
    <property type="entry name" value="Serpin_sf_1"/>
</dbReference>
<dbReference type="InterPro" id="IPR042185">
    <property type="entry name" value="Serpin_sf_2"/>
</dbReference>
<sequence>MDKTLFASSNNKFSFDIFKTIFEEKSKENVFVSPFSIAAAVALTHLGAKDSTAQGIANALCWQPGTEMEIHKQFHTYLGLLQTSSENFELSTANRIYLSDTIKILNHFKTMANKFYFAEPVNADFAKCAETERCKINAWVSTKTQEKIKDLLPAGSVDSLTQMIIVNAIYFKGNWDEQFDERMTCPLPFKLAPGSTKPAPMMSAKKKYAYCENQDLRCKLLEIPYKGKELSMVIILPIEDFGLQTLVEMLDEEKLKHLITGLEPASGDVLLYLPKFEVTSSHSLKEPLSALGMSDAFDRLTANFHGVTEESDLYISAVIHKAFIKVNEEGTEAAAATAMIMAPTGVPPSFTLFMADHPFLYLIKDNRADGLILFIGAIVDPQLQ</sequence>
<dbReference type="PANTHER" id="PTHR11461:SF211">
    <property type="entry name" value="GH10112P-RELATED"/>
    <property type="match status" value="1"/>
</dbReference>
<gene>
    <name evidence="4" type="ORF">ElyMa_003486300</name>
</gene>
<organism evidence="4 5">
    <name type="scientific">Elysia marginata</name>
    <dbReference type="NCBI Taxonomy" id="1093978"/>
    <lineage>
        <taxon>Eukaryota</taxon>
        <taxon>Metazoa</taxon>
        <taxon>Spiralia</taxon>
        <taxon>Lophotrochozoa</taxon>
        <taxon>Mollusca</taxon>
        <taxon>Gastropoda</taxon>
        <taxon>Heterobranchia</taxon>
        <taxon>Euthyneura</taxon>
        <taxon>Panpulmonata</taxon>
        <taxon>Sacoglossa</taxon>
        <taxon>Placobranchoidea</taxon>
        <taxon>Plakobranchidae</taxon>
        <taxon>Elysia</taxon>
    </lineage>
</organism>
<name>A0AAV4ECA7_9GAST</name>
<dbReference type="InterPro" id="IPR023796">
    <property type="entry name" value="Serpin_dom"/>
</dbReference>
<reference evidence="4 5" key="1">
    <citation type="journal article" date="2021" name="Elife">
        <title>Chloroplast acquisition without the gene transfer in kleptoplastic sea slugs, Plakobranchus ocellatus.</title>
        <authorList>
            <person name="Maeda T."/>
            <person name="Takahashi S."/>
            <person name="Yoshida T."/>
            <person name="Shimamura S."/>
            <person name="Takaki Y."/>
            <person name="Nagai Y."/>
            <person name="Toyoda A."/>
            <person name="Suzuki Y."/>
            <person name="Arimoto A."/>
            <person name="Ishii H."/>
            <person name="Satoh N."/>
            <person name="Nishiyama T."/>
            <person name="Hasebe M."/>
            <person name="Maruyama T."/>
            <person name="Minagawa J."/>
            <person name="Obokata J."/>
            <person name="Shigenobu S."/>
        </authorList>
    </citation>
    <scope>NUCLEOTIDE SEQUENCE [LARGE SCALE GENOMIC DNA]</scope>
</reference>
<dbReference type="InterPro" id="IPR000215">
    <property type="entry name" value="Serpin_fam"/>
</dbReference>
<dbReference type="Proteomes" id="UP000762676">
    <property type="component" value="Unassembled WGS sequence"/>
</dbReference>
<keyword evidence="5" id="KW-1185">Reference proteome</keyword>
<dbReference type="InterPro" id="IPR023795">
    <property type="entry name" value="Serpin_CS"/>
</dbReference>
<proteinExistence type="inferred from homology"/>
<evidence type="ECO:0000259" key="3">
    <source>
        <dbReference type="SMART" id="SM00093"/>
    </source>
</evidence>
<dbReference type="Gene3D" id="3.30.497.10">
    <property type="entry name" value="Antithrombin, subunit I, domain 2"/>
    <property type="match status" value="1"/>
</dbReference>
<dbReference type="Gene3D" id="2.30.39.10">
    <property type="entry name" value="Alpha-1-antitrypsin, domain 1"/>
    <property type="match status" value="1"/>
</dbReference>
<evidence type="ECO:0000256" key="2">
    <source>
        <dbReference type="RuleBase" id="RU000411"/>
    </source>
</evidence>
<dbReference type="PROSITE" id="PS00284">
    <property type="entry name" value="SERPIN"/>
    <property type="match status" value="1"/>
</dbReference>
<dbReference type="CDD" id="cd00172">
    <property type="entry name" value="serpin"/>
    <property type="match status" value="1"/>
</dbReference>
<dbReference type="Pfam" id="PF00079">
    <property type="entry name" value="Serpin"/>
    <property type="match status" value="1"/>
</dbReference>
<dbReference type="AlphaFoldDB" id="A0AAV4ECA7"/>
<comment type="similarity">
    <text evidence="1 2">Belongs to the serpin family.</text>
</comment>